<dbReference type="InterPro" id="IPR010982">
    <property type="entry name" value="Lambda_DNA-bd_dom_sf"/>
</dbReference>
<evidence type="ECO:0000313" key="6">
    <source>
        <dbReference type="EMBL" id="MFD1800504.1"/>
    </source>
</evidence>
<evidence type="ECO:0000256" key="2">
    <source>
        <dbReference type="ARBA" id="ARBA00023015"/>
    </source>
</evidence>
<keyword evidence="1" id="KW-0678">Repressor</keyword>
<keyword evidence="2" id="KW-0805">Transcription regulation</keyword>
<gene>
    <name evidence="6" type="ORF">ACFSBK_11655</name>
</gene>
<dbReference type="InterPro" id="IPR000843">
    <property type="entry name" value="HTH_LacI"/>
</dbReference>
<dbReference type="PANTHER" id="PTHR30146:SF95">
    <property type="entry name" value="RIBOSE OPERON REPRESSOR"/>
    <property type="match status" value="1"/>
</dbReference>
<name>A0ABW4NQ17_9LACT</name>
<proteinExistence type="predicted"/>
<organism evidence="6 7">
    <name type="scientific">Carnobacterium antarcticum</name>
    <dbReference type="NCBI Taxonomy" id="2126436"/>
    <lineage>
        <taxon>Bacteria</taxon>
        <taxon>Bacillati</taxon>
        <taxon>Bacillota</taxon>
        <taxon>Bacilli</taxon>
        <taxon>Lactobacillales</taxon>
        <taxon>Carnobacteriaceae</taxon>
        <taxon>Carnobacterium</taxon>
    </lineage>
</organism>
<dbReference type="EMBL" id="JBHUFF010000022">
    <property type="protein sequence ID" value="MFD1800504.1"/>
    <property type="molecule type" value="Genomic_DNA"/>
</dbReference>
<dbReference type="SUPFAM" id="SSF47413">
    <property type="entry name" value="lambda repressor-like DNA-binding domains"/>
    <property type="match status" value="1"/>
</dbReference>
<reference evidence="7" key="1">
    <citation type="journal article" date="2019" name="Int. J. Syst. Evol. Microbiol.">
        <title>The Global Catalogue of Microorganisms (GCM) 10K type strain sequencing project: providing services to taxonomists for standard genome sequencing and annotation.</title>
        <authorList>
            <consortium name="The Broad Institute Genomics Platform"/>
            <consortium name="The Broad Institute Genome Sequencing Center for Infectious Disease"/>
            <person name="Wu L."/>
            <person name="Ma J."/>
        </authorList>
    </citation>
    <scope>NUCLEOTIDE SEQUENCE [LARGE SCALE GENOMIC DNA]</scope>
    <source>
        <strain evidence="7">KCTC 42143</strain>
    </source>
</reference>
<dbReference type="GO" id="GO:0003677">
    <property type="term" value="F:DNA binding"/>
    <property type="evidence" value="ECO:0007669"/>
    <property type="project" value="UniProtKB-KW"/>
</dbReference>
<dbReference type="Pfam" id="PF13377">
    <property type="entry name" value="Peripla_BP_3"/>
    <property type="match status" value="1"/>
</dbReference>
<keyword evidence="4" id="KW-0804">Transcription</keyword>
<evidence type="ECO:0000256" key="3">
    <source>
        <dbReference type="ARBA" id="ARBA00023125"/>
    </source>
</evidence>
<dbReference type="Gene3D" id="1.10.260.40">
    <property type="entry name" value="lambda repressor-like DNA-binding domains"/>
    <property type="match status" value="1"/>
</dbReference>
<dbReference type="CDD" id="cd01392">
    <property type="entry name" value="HTH_LacI"/>
    <property type="match status" value="1"/>
</dbReference>
<keyword evidence="3 6" id="KW-0238">DNA-binding</keyword>
<accession>A0ABW4NQ17</accession>
<dbReference type="Gene3D" id="3.40.50.2300">
    <property type="match status" value="2"/>
</dbReference>
<dbReference type="RefSeq" id="WP_058918737.1">
    <property type="nucleotide sequence ID" value="NZ_JBHSQC010000002.1"/>
</dbReference>
<dbReference type="InterPro" id="IPR046335">
    <property type="entry name" value="LacI/GalR-like_sensor"/>
</dbReference>
<dbReference type="SUPFAM" id="SSF53822">
    <property type="entry name" value="Periplasmic binding protein-like I"/>
    <property type="match status" value="1"/>
</dbReference>
<dbReference type="PANTHER" id="PTHR30146">
    <property type="entry name" value="LACI-RELATED TRANSCRIPTIONAL REPRESSOR"/>
    <property type="match status" value="1"/>
</dbReference>
<dbReference type="PRINTS" id="PR00036">
    <property type="entry name" value="HTHLACI"/>
</dbReference>
<keyword evidence="7" id="KW-1185">Reference proteome</keyword>
<dbReference type="InterPro" id="IPR028082">
    <property type="entry name" value="Peripla_BP_I"/>
</dbReference>
<evidence type="ECO:0000256" key="4">
    <source>
        <dbReference type="ARBA" id="ARBA00023163"/>
    </source>
</evidence>
<dbReference type="Pfam" id="PF00356">
    <property type="entry name" value="LacI"/>
    <property type="match status" value="1"/>
</dbReference>
<dbReference type="Proteomes" id="UP001597285">
    <property type="component" value="Unassembled WGS sequence"/>
</dbReference>
<sequence length="327" mass="36354">MKTIKDVASLAGVSVATVSRALNKSGYVSEKSRLKVETAIKELDFYPNEVARSLYQKKSKLIGFLLPDISNPFFPLVAKGIEDKMNQMGYNLILGNVQESSDKENEYIRTFSQNNVAGVLSAVEGGFRNMKGMPFVMLDRVASNKEYSVYSDDYQGGSLAAQAVVERNPGEVIVMVGPRDISKSLVRSAGSIKVLEENNINYHLFETESFQFESAEKAAVHLLEKFPKANSIIASNDIHALAVMREAIRKGIKIPEELQIVGYDDNPYSKLMYPSLSTIAQPAYQIGYKGAEILCARIEGKPIKEKNVQLPVTLEIRESLRKKDKDE</sequence>
<evidence type="ECO:0000313" key="7">
    <source>
        <dbReference type="Proteomes" id="UP001597285"/>
    </source>
</evidence>
<dbReference type="PROSITE" id="PS00356">
    <property type="entry name" value="HTH_LACI_1"/>
    <property type="match status" value="1"/>
</dbReference>
<feature type="domain" description="HTH lacI-type" evidence="5">
    <location>
        <begin position="2"/>
        <end position="56"/>
    </location>
</feature>
<evidence type="ECO:0000256" key="1">
    <source>
        <dbReference type="ARBA" id="ARBA00022491"/>
    </source>
</evidence>
<protein>
    <submittedName>
        <fullName evidence="6">LacI family DNA-binding transcriptional regulator</fullName>
    </submittedName>
</protein>
<comment type="caution">
    <text evidence="6">The sequence shown here is derived from an EMBL/GenBank/DDBJ whole genome shotgun (WGS) entry which is preliminary data.</text>
</comment>
<dbReference type="PROSITE" id="PS50932">
    <property type="entry name" value="HTH_LACI_2"/>
    <property type="match status" value="1"/>
</dbReference>
<dbReference type="CDD" id="cd06291">
    <property type="entry name" value="PBP1_Qymf-like"/>
    <property type="match status" value="1"/>
</dbReference>
<dbReference type="SMART" id="SM00354">
    <property type="entry name" value="HTH_LACI"/>
    <property type="match status" value="1"/>
</dbReference>
<evidence type="ECO:0000259" key="5">
    <source>
        <dbReference type="PROSITE" id="PS50932"/>
    </source>
</evidence>